<evidence type="ECO:0000313" key="3">
    <source>
        <dbReference type="EMBL" id="RLN62056.1"/>
    </source>
</evidence>
<dbReference type="EMBL" id="MBAD02000851">
    <property type="protein sequence ID" value="RLN62056.1"/>
    <property type="molecule type" value="Genomic_DNA"/>
</dbReference>
<dbReference type="FunFam" id="2.30.30.140:FF:000164">
    <property type="entry name" value="Uncharacterized protein"/>
    <property type="match status" value="4"/>
</dbReference>
<dbReference type="SMART" id="SM00333">
    <property type="entry name" value="TUDOR"/>
    <property type="match status" value="5"/>
</dbReference>
<feature type="domain" description="Tudor" evidence="2">
    <location>
        <begin position="402"/>
        <end position="460"/>
    </location>
</feature>
<organism evidence="3 4">
    <name type="scientific">Phytophthora kernoviae</name>
    <dbReference type="NCBI Taxonomy" id="325452"/>
    <lineage>
        <taxon>Eukaryota</taxon>
        <taxon>Sar</taxon>
        <taxon>Stramenopiles</taxon>
        <taxon>Oomycota</taxon>
        <taxon>Peronosporomycetes</taxon>
        <taxon>Peronosporales</taxon>
        <taxon>Peronosporaceae</taxon>
        <taxon>Phytophthora</taxon>
    </lineage>
</organism>
<dbReference type="AlphaFoldDB" id="A0A421G3W2"/>
<gene>
    <name evidence="3" type="ORF">BBJ29_003207</name>
</gene>
<feature type="compositionally biased region" description="Basic and acidic residues" evidence="1">
    <location>
        <begin position="91"/>
        <end position="117"/>
    </location>
</feature>
<feature type="domain" description="Tudor" evidence="2">
    <location>
        <begin position="335"/>
        <end position="393"/>
    </location>
</feature>
<comment type="caution">
    <text evidence="3">The sequence shown here is derived from an EMBL/GenBank/DDBJ whole genome shotgun (WGS) entry which is preliminary data.</text>
</comment>
<dbReference type="InterPro" id="IPR002999">
    <property type="entry name" value="Tudor"/>
</dbReference>
<proteinExistence type="predicted"/>
<feature type="region of interest" description="Disordered" evidence="1">
    <location>
        <begin position="459"/>
        <end position="482"/>
    </location>
</feature>
<feature type="region of interest" description="Disordered" evidence="1">
    <location>
        <begin position="89"/>
        <end position="117"/>
    </location>
</feature>
<reference evidence="3 4" key="1">
    <citation type="submission" date="2018-07" db="EMBL/GenBank/DDBJ databases">
        <title>Genome sequencing of oomycete isolates from Chile give support for New Zealand origin for Phytophthora kernoviae and make available the first Nothophytophthora sp. genome.</title>
        <authorList>
            <person name="Studholme D.J."/>
            <person name="Sanfuentes E."/>
            <person name="Panda P."/>
            <person name="Hill R."/>
            <person name="Sambles C."/>
            <person name="Grant M."/>
            <person name="Williams N.M."/>
            <person name="Mcdougal R.L."/>
        </authorList>
    </citation>
    <scope>NUCLEOTIDE SEQUENCE [LARGE SCALE GENOMIC DNA]</scope>
    <source>
        <strain evidence="3">Chile7</strain>
    </source>
</reference>
<sequence>MVAARRSILQNSGIELGDIFVQYDAHRTGFVSRSTFVTLLRDYSIPLPETTVHFLMMQELRAVPRRMKPKAVRLDVLRPTQAGARVIRARNVSDEEKEEKKAPKPKDSAEDGDLRYEPGDRIEARFRGGDRFFAGTVKKYCAGGLYDIEYDDGEVELRVRAKYIKQLKSKTINVRATNSSVLAKTTTTRHNTDTDDVPKAKKFKEGEKVEAQYKGKSKFYLGVISRCRLNGTYDIDYDDGEKETGVAAELIRSVGKKTADSDDAPKAKKFKEGEKVEAQYKGKSKFYLGVISRCRLNGTYDIDYDDGEKETGVAAELIRSVGKKTADSDDAPKAKKFKEGEKVEAQYKGKSKFYLGVISRCRLNGTYDIDYDDGEKETGVAAELIRSVGKKTADSDDAPKAKKFKEGEKVEAQYKGKSKFYLGVISRCRLNGTYDIDYDDGEKETGVAAELIRSVESSSKPKRMADISPRMGESKSLKTEPGQTLRVGARVEARYMGKDTYFKGTISRANADGTYAVEKADSTNPKWKLSATQWELIRLR</sequence>
<feature type="domain" description="Tudor" evidence="2">
    <location>
        <begin position="201"/>
        <end position="259"/>
    </location>
</feature>
<dbReference type="PANTHER" id="PTHR34157">
    <property type="entry name" value="TUZIN"/>
    <property type="match status" value="1"/>
</dbReference>
<dbReference type="PANTHER" id="PTHR34157:SF2">
    <property type="entry name" value="TUZIN"/>
    <property type="match status" value="1"/>
</dbReference>
<feature type="domain" description="Tudor" evidence="2">
    <location>
        <begin position="268"/>
        <end position="326"/>
    </location>
</feature>
<dbReference type="CDD" id="cd04508">
    <property type="entry name" value="Tudor_SF"/>
    <property type="match status" value="5"/>
</dbReference>
<evidence type="ECO:0000256" key="1">
    <source>
        <dbReference type="SAM" id="MobiDB-lite"/>
    </source>
</evidence>
<dbReference type="Proteomes" id="UP000284657">
    <property type="component" value="Unassembled WGS sequence"/>
</dbReference>
<accession>A0A421G3W2</accession>
<feature type="domain" description="Tudor" evidence="2">
    <location>
        <begin position="114"/>
        <end position="172"/>
    </location>
</feature>
<protein>
    <recommendedName>
        <fullName evidence="2">Tudor domain-containing protein</fullName>
    </recommendedName>
</protein>
<name>A0A421G3W2_9STRA</name>
<evidence type="ECO:0000259" key="2">
    <source>
        <dbReference type="SMART" id="SM00333"/>
    </source>
</evidence>
<evidence type="ECO:0000313" key="4">
    <source>
        <dbReference type="Proteomes" id="UP000284657"/>
    </source>
</evidence>
<dbReference type="Gene3D" id="2.30.30.140">
    <property type="match status" value="6"/>
</dbReference>